<dbReference type="Pfam" id="PF21516">
    <property type="entry name" value="YqeH-like_C"/>
    <property type="match status" value="1"/>
</dbReference>
<dbReference type="CDD" id="cd01855">
    <property type="entry name" value="YqeH"/>
    <property type="match status" value="1"/>
</dbReference>
<dbReference type="Gene3D" id="3.40.50.300">
    <property type="entry name" value="P-loop containing nucleotide triphosphate hydrolases"/>
    <property type="match status" value="1"/>
</dbReference>
<feature type="domain" description="CP-type G" evidence="1">
    <location>
        <begin position="60"/>
        <end position="224"/>
    </location>
</feature>
<dbReference type="InterPro" id="IPR030378">
    <property type="entry name" value="G_CP_dom"/>
</dbReference>
<dbReference type="AlphaFoldDB" id="A0A419V3G8"/>
<proteinExistence type="predicted"/>
<dbReference type="InterPro" id="IPR006073">
    <property type="entry name" value="GTP-bd"/>
</dbReference>
<dbReference type="RefSeq" id="WP_120193442.1">
    <property type="nucleotide sequence ID" value="NZ_RAPK01000009.1"/>
</dbReference>
<comment type="caution">
    <text evidence="2">The sequence shown here is derived from an EMBL/GenBank/DDBJ whole genome shotgun (WGS) entry which is preliminary data.</text>
</comment>
<evidence type="ECO:0000313" key="2">
    <source>
        <dbReference type="EMBL" id="RKD73059.1"/>
    </source>
</evidence>
<reference evidence="2 3" key="1">
    <citation type="submission" date="2018-09" db="EMBL/GenBank/DDBJ databases">
        <title>Genomic Encyclopedia of Archaeal and Bacterial Type Strains, Phase II (KMG-II): from individual species to whole genera.</title>
        <authorList>
            <person name="Goeker M."/>
        </authorList>
    </citation>
    <scope>NUCLEOTIDE SEQUENCE [LARGE SCALE GENOMIC DNA]</scope>
    <source>
        <strain evidence="2 3">DSM 17008</strain>
    </source>
</reference>
<dbReference type="InterPro" id="IPR019988">
    <property type="entry name" value="GTP-bd_ribosome_bgen_YqeH"/>
</dbReference>
<dbReference type="EMBL" id="RAPK01000009">
    <property type="protein sequence ID" value="RKD73059.1"/>
    <property type="molecule type" value="Genomic_DNA"/>
</dbReference>
<dbReference type="InterPro" id="IPR048422">
    <property type="entry name" value="NOA1/YqeH-like_C"/>
</dbReference>
<evidence type="ECO:0000313" key="3">
    <source>
        <dbReference type="Proteomes" id="UP000285120"/>
    </source>
</evidence>
<keyword evidence="3" id="KW-1185">Reference proteome</keyword>
<dbReference type="InterPro" id="IPR027417">
    <property type="entry name" value="P-loop_NTPase"/>
</dbReference>
<dbReference type="OrthoDB" id="9773841at2"/>
<dbReference type="PROSITE" id="PS51721">
    <property type="entry name" value="G_CP"/>
    <property type="match status" value="1"/>
</dbReference>
<dbReference type="InterPro" id="IPR050896">
    <property type="entry name" value="Mito_lipid_metab_GTPase"/>
</dbReference>
<organism evidence="2 3">
    <name type="scientific">Sinobaca qinghaiensis</name>
    <dbReference type="NCBI Taxonomy" id="342944"/>
    <lineage>
        <taxon>Bacteria</taxon>
        <taxon>Bacillati</taxon>
        <taxon>Bacillota</taxon>
        <taxon>Bacilli</taxon>
        <taxon>Bacillales</taxon>
        <taxon>Sporolactobacillaceae</taxon>
        <taxon>Sinobaca</taxon>
    </lineage>
</organism>
<dbReference type="NCBIfam" id="TIGR03597">
    <property type="entry name" value="GTPase_YqeH"/>
    <property type="match status" value="1"/>
</dbReference>
<name>A0A419V3G8_9BACL</name>
<dbReference type="PANTHER" id="PTHR46434">
    <property type="entry name" value="GENETIC INTERACTOR OF PROHIBITINS 3, MITOCHONDRIAL"/>
    <property type="match status" value="1"/>
</dbReference>
<evidence type="ECO:0000259" key="1">
    <source>
        <dbReference type="PROSITE" id="PS51721"/>
    </source>
</evidence>
<gene>
    <name evidence="2" type="ORF">ATL39_2261</name>
</gene>
<accession>A0A419V3G8</accession>
<sequence length="368" mass="41230">MTEELVCSGCGAAIQTEDQNKAGYTPESALEKDIIICQRCFRLRHYNEVQDVELTHQDFSNKLHEIGNQKALIVKVVDIFDLEGSWISGFHRYTGNNDVVLIANKADLLPKSVNQNKVVQWLKKQAKDQGLTAKDVVLISASKNQGVEEAAQLIEKYRQGSDVFITGCTNVGKSTFLNQIIRLFSGEDDVPITTSHFPGTTLDIIEVMLEDGKHLIDTPGIINNRQLIHQMHSSDWKKMMPKKEIKPIIYQLQPGQTLFVGGFARLDFEEGERNSFVAYFANELKIHRTKLENADELMANHLGGMLSPPSPKSVEKLGKWKRYEFIIKKDKTDIVIAGLGWFSVPKKGAKVSIHVPEGTGVSLREAIV</sequence>
<protein>
    <recommendedName>
        <fullName evidence="1">CP-type G domain-containing protein</fullName>
    </recommendedName>
</protein>
<dbReference type="PANTHER" id="PTHR46434:SF1">
    <property type="entry name" value="GENETIC INTERACTOR OF PROHIBITINS 3, MITOCHONDRIAL"/>
    <property type="match status" value="1"/>
</dbReference>
<dbReference type="Proteomes" id="UP000285120">
    <property type="component" value="Unassembled WGS sequence"/>
</dbReference>
<dbReference type="SUPFAM" id="SSF52540">
    <property type="entry name" value="P-loop containing nucleoside triphosphate hydrolases"/>
    <property type="match status" value="1"/>
</dbReference>
<dbReference type="Pfam" id="PF01926">
    <property type="entry name" value="MMR_HSR1"/>
    <property type="match status" value="1"/>
</dbReference>
<dbReference type="GO" id="GO:0005525">
    <property type="term" value="F:GTP binding"/>
    <property type="evidence" value="ECO:0007669"/>
    <property type="project" value="InterPro"/>
</dbReference>